<gene>
    <name evidence="3" type="ORF">B0T21DRAFT_369231</name>
</gene>
<feature type="region of interest" description="Disordered" evidence="1">
    <location>
        <begin position="84"/>
        <end position="104"/>
    </location>
</feature>
<evidence type="ECO:0008006" key="5">
    <source>
        <dbReference type="Google" id="ProtNLM"/>
    </source>
</evidence>
<dbReference type="Proteomes" id="UP001172159">
    <property type="component" value="Unassembled WGS sequence"/>
</dbReference>
<keyword evidence="4" id="KW-1185">Reference proteome</keyword>
<sequence length="104" mass="11716">MISFSFVLVAFVDPAESALEILRYYCVCPIPQLWELVAYLHYQICVRLVSENPSSDLLPSQSSIHPQDKACLFSALVPQLLHNVPKSPERRAQTREAISSASKR</sequence>
<evidence type="ECO:0000313" key="4">
    <source>
        <dbReference type="Proteomes" id="UP001172159"/>
    </source>
</evidence>
<protein>
    <recommendedName>
        <fullName evidence="5">Secreted protein</fullName>
    </recommendedName>
</protein>
<accession>A0AA40E8V3</accession>
<keyword evidence="2" id="KW-0732">Signal</keyword>
<proteinExistence type="predicted"/>
<evidence type="ECO:0000256" key="1">
    <source>
        <dbReference type="SAM" id="MobiDB-lite"/>
    </source>
</evidence>
<evidence type="ECO:0000313" key="3">
    <source>
        <dbReference type="EMBL" id="KAK0732574.1"/>
    </source>
</evidence>
<name>A0AA40E8V3_9PEZI</name>
<feature type="chain" id="PRO_5041343927" description="Secreted protein" evidence="2">
    <location>
        <begin position="18"/>
        <end position="104"/>
    </location>
</feature>
<comment type="caution">
    <text evidence="3">The sequence shown here is derived from an EMBL/GenBank/DDBJ whole genome shotgun (WGS) entry which is preliminary data.</text>
</comment>
<evidence type="ECO:0000256" key="2">
    <source>
        <dbReference type="SAM" id="SignalP"/>
    </source>
</evidence>
<organism evidence="3 4">
    <name type="scientific">Apiosordaria backusii</name>
    <dbReference type="NCBI Taxonomy" id="314023"/>
    <lineage>
        <taxon>Eukaryota</taxon>
        <taxon>Fungi</taxon>
        <taxon>Dikarya</taxon>
        <taxon>Ascomycota</taxon>
        <taxon>Pezizomycotina</taxon>
        <taxon>Sordariomycetes</taxon>
        <taxon>Sordariomycetidae</taxon>
        <taxon>Sordariales</taxon>
        <taxon>Lasiosphaeriaceae</taxon>
        <taxon>Apiosordaria</taxon>
    </lineage>
</organism>
<dbReference type="AlphaFoldDB" id="A0AA40E8V3"/>
<dbReference type="EMBL" id="JAUKTV010000008">
    <property type="protein sequence ID" value="KAK0732574.1"/>
    <property type="molecule type" value="Genomic_DNA"/>
</dbReference>
<feature type="signal peptide" evidence="2">
    <location>
        <begin position="1"/>
        <end position="17"/>
    </location>
</feature>
<reference evidence="3" key="1">
    <citation type="submission" date="2023-06" db="EMBL/GenBank/DDBJ databases">
        <title>Genome-scale phylogeny and comparative genomics of the fungal order Sordariales.</title>
        <authorList>
            <consortium name="Lawrence Berkeley National Laboratory"/>
            <person name="Hensen N."/>
            <person name="Bonometti L."/>
            <person name="Westerberg I."/>
            <person name="Brannstrom I.O."/>
            <person name="Guillou S."/>
            <person name="Cros-Aarteil S."/>
            <person name="Calhoun S."/>
            <person name="Haridas S."/>
            <person name="Kuo A."/>
            <person name="Mondo S."/>
            <person name="Pangilinan J."/>
            <person name="Riley R."/>
            <person name="Labutti K."/>
            <person name="Andreopoulos B."/>
            <person name="Lipzen A."/>
            <person name="Chen C."/>
            <person name="Yanf M."/>
            <person name="Daum C."/>
            <person name="Ng V."/>
            <person name="Clum A."/>
            <person name="Steindorff A."/>
            <person name="Ohm R."/>
            <person name="Martin F."/>
            <person name="Silar P."/>
            <person name="Natvig D."/>
            <person name="Lalanne C."/>
            <person name="Gautier V."/>
            <person name="Ament-Velasquez S.L."/>
            <person name="Kruys A."/>
            <person name="Hutchinson M.I."/>
            <person name="Powell A.J."/>
            <person name="Barry K."/>
            <person name="Miller A.N."/>
            <person name="Grigoriev I.V."/>
            <person name="Debuchy R."/>
            <person name="Gladieux P."/>
            <person name="Thoren M.H."/>
            <person name="Johannesson H."/>
        </authorList>
    </citation>
    <scope>NUCLEOTIDE SEQUENCE</scope>
    <source>
        <strain evidence="3">CBS 540.89</strain>
    </source>
</reference>